<protein>
    <recommendedName>
        <fullName evidence="3">Acetyltransferase (GNAT) domain-containing protein</fullName>
    </recommendedName>
</protein>
<evidence type="ECO:0008006" key="3">
    <source>
        <dbReference type="Google" id="ProtNLM"/>
    </source>
</evidence>
<evidence type="ECO:0000313" key="2">
    <source>
        <dbReference type="Proteomes" id="UP000184041"/>
    </source>
</evidence>
<dbReference type="Gene3D" id="3.40.630.30">
    <property type="match status" value="1"/>
</dbReference>
<keyword evidence="2" id="KW-1185">Reference proteome</keyword>
<reference evidence="1 2" key="1">
    <citation type="submission" date="2016-11" db="EMBL/GenBank/DDBJ databases">
        <authorList>
            <person name="Jaros S."/>
            <person name="Januszkiewicz K."/>
            <person name="Wedrychowicz H."/>
        </authorList>
    </citation>
    <scope>NUCLEOTIDE SEQUENCE [LARGE SCALE GENOMIC DNA]</scope>
    <source>
        <strain evidence="1 2">DSM 21986</strain>
    </source>
</reference>
<dbReference type="EMBL" id="FQUS01000005">
    <property type="protein sequence ID" value="SHF08813.1"/>
    <property type="molecule type" value="Genomic_DNA"/>
</dbReference>
<dbReference type="AlphaFoldDB" id="A0A1M4YST7"/>
<accession>A0A1M4YST7</accession>
<sequence>MQKATNIKYSKTKEISPDQIIPLYKQNDWSSAKKPNKLHKALINSHSLVSAWSKNQLIGIGNAISDGYLVSFITRTSLYFPHFRTGELARISLSYSQKNMKTTINIC</sequence>
<dbReference type="STRING" id="1194090.SAMN05443144_105146"/>
<evidence type="ECO:0000313" key="1">
    <source>
        <dbReference type="EMBL" id="SHF08813.1"/>
    </source>
</evidence>
<gene>
    <name evidence="1" type="ORF">SAMN05443144_105146</name>
</gene>
<organism evidence="1 2">
    <name type="scientific">Fodinibius roseus</name>
    <dbReference type="NCBI Taxonomy" id="1194090"/>
    <lineage>
        <taxon>Bacteria</taxon>
        <taxon>Pseudomonadati</taxon>
        <taxon>Balneolota</taxon>
        <taxon>Balneolia</taxon>
        <taxon>Balneolales</taxon>
        <taxon>Balneolaceae</taxon>
        <taxon>Fodinibius</taxon>
    </lineage>
</organism>
<name>A0A1M4YST7_9BACT</name>
<proteinExistence type="predicted"/>
<dbReference type="Proteomes" id="UP000184041">
    <property type="component" value="Unassembled WGS sequence"/>
</dbReference>